<keyword evidence="4" id="KW-1185">Reference proteome</keyword>
<evidence type="ECO:0000256" key="1">
    <source>
        <dbReference type="SAM" id="MobiDB-lite"/>
    </source>
</evidence>
<gene>
    <name evidence="3" type="ORF">ACAOBT_LOCUS21929</name>
</gene>
<sequence>MAGSSKSVRFGDSKFEETLRQWYEELESECSDYEDYKGEDFSPESDHNSDSEMEDQGDNAEQQKSHSNGEEEEEMETTNGTFYFGKNRYKWSAVPAYPNLNIRTKKHNLVKVLPGLKGPAKCGDVADPLKIWSYLFTEDMENEIILRTNEKILIFQDKFSNADRTELRELTKEEFRAFLAILYYAAVFKSNDEDFQEMFATDGTGRDIFRSIMSLKRVYVLLACLSCLFCI</sequence>
<organism evidence="3 4">
    <name type="scientific">Acanthoscelides obtectus</name>
    <name type="common">Bean weevil</name>
    <name type="synonym">Bruchus obtectus</name>
    <dbReference type="NCBI Taxonomy" id="200917"/>
    <lineage>
        <taxon>Eukaryota</taxon>
        <taxon>Metazoa</taxon>
        <taxon>Ecdysozoa</taxon>
        <taxon>Arthropoda</taxon>
        <taxon>Hexapoda</taxon>
        <taxon>Insecta</taxon>
        <taxon>Pterygota</taxon>
        <taxon>Neoptera</taxon>
        <taxon>Endopterygota</taxon>
        <taxon>Coleoptera</taxon>
        <taxon>Polyphaga</taxon>
        <taxon>Cucujiformia</taxon>
        <taxon>Chrysomeloidea</taxon>
        <taxon>Chrysomelidae</taxon>
        <taxon>Bruchinae</taxon>
        <taxon>Bruchini</taxon>
        <taxon>Acanthoscelides</taxon>
    </lineage>
</organism>
<proteinExistence type="predicted"/>
<dbReference type="InterPro" id="IPR029526">
    <property type="entry name" value="PGBD"/>
</dbReference>
<evidence type="ECO:0000313" key="3">
    <source>
        <dbReference type="EMBL" id="CAH1994134.1"/>
    </source>
</evidence>
<evidence type="ECO:0000313" key="4">
    <source>
        <dbReference type="Proteomes" id="UP001152888"/>
    </source>
</evidence>
<feature type="region of interest" description="Disordered" evidence="1">
    <location>
        <begin position="31"/>
        <end position="77"/>
    </location>
</feature>
<dbReference type="EMBL" id="CAKOFQ010007191">
    <property type="protein sequence ID" value="CAH1994134.1"/>
    <property type="molecule type" value="Genomic_DNA"/>
</dbReference>
<dbReference type="AlphaFoldDB" id="A0A9P0LG82"/>
<feature type="domain" description="PiggyBac transposable element-derived protein" evidence="2">
    <location>
        <begin position="127"/>
        <end position="226"/>
    </location>
</feature>
<dbReference type="Pfam" id="PF13843">
    <property type="entry name" value="DDE_Tnp_1_7"/>
    <property type="match status" value="1"/>
</dbReference>
<dbReference type="OrthoDB" id="6778726at2759"/>
<reference evidence="3" key="1">
    <citation type="submission" date="2022-03" db="EMBL/GenBank/DDBJ databases">
        <authorList>
            <person name="Sayadi A."/>
        </authorList>
    </citation>
    <scope>NUCLEOTIDE SEQUENCE</scope>
</reference>
<protein>
    <recommendedName>
        <fullName evidence="2">PiggyBac transposable element-derived protein domain-containing protein</fullName>
    </recommendedName>
</protein>
<accession>A0A9P0LG82</accession>
<evidence type="ECO:0000259" key="2">
    <source>
        <dbReference type="Pfam" id="PF13843"/>
    </source>
</evidence>
<dbReference type="Proteomes" id="UP001152888">
    <property type="component" value="Unassembled WGS sequence"/>
</dbReference>
<feature type="compositionally biased region" description="Basic and acidic residues" evidence="1">
    <location>
        <begin position="34"/>
        <end position="50"/>
    </location>
</feature>
<name>A0A9P0LG82_ACAOB</name>
<comment type="caution">
    <text evidence="3">The sequence shown here is derived from an EMBL/GenBank/DDBJ whole genome shotgun (WGS) entry which is preliminary data.</text>
</comment>